<proteinExistence type="predicted"/>
<accession>A0ABD3APS7</accession>
<dbReference type="AlphaFoldDB" id="A0ABD3APS7"/>
<protein>
    <submittedName>
        <fullName evidence="2">Uncharacterized protein</fullName>
    </submittedName>
</protein>
<gene>
    <name evidence="2" type="ORF">ACH5RR_006692</name>
</gene>
<comment type="caution">
    <text evidence="2">The sequence shown here is derived from an EMBL/GenBank/DDBJ whole genome shotgun (WGS) entry which is preliminary data.</text>
</comment>
<evidence type="ECO:0000256" key="1">
    <source>
        <dbReference type="SAM" id="MobiDB-lite"/>
    </source>
</evidence>
<sequence>MVHGSQFIEMGVPTAIGKKITAKKTINNTTLKTIVGSRRCIIKIQAEDRELDGYDSSENSDEDSSNNDDGDARKPKNQQRAPTSTTIGSTSRLHIFLTR</sequence>
<reference evidence="2 3" key="1">
    <citation type="submission" date="2024-11" db="EMBL/GenBank/DDBJ databases">
        <title>A near-complete genome assembly of Cinchona calisaya.</title>
        <authorList>
            <person name="Lian D.C."/>
            <person name="Zhao X.W."/>
            <person name="Wei L."/>
        </authorList>
    </citation>
    <scope>NUCLEOTIDE SEQUENCE [LARGE SCALE GENOMIC DNA]</scope>
    <source>
        <tissue evidence="2">Nenye</tissue>
    </source>
</reference>
<feature type="compositionally biased region" description="Acidic residues" evidence="1">
    <location>
        <begin position="53"/>
        <end position="69"/>
    </location>
</feature>
<keyword evidence="3" id="KW-1185">Reference proteome</keyword>
<evidence type="ECO:0000313" key="2">
    <source>
        <dbReference type="EMBL" id="KAL3533171.1"/>
    </source>
</evidence>
<feature type="region of interest" description="Disordered" evidence="1">
    <location>
        <begin position="47"/>
        <end position="99"/>
    </location>
</feature>
<dbReference type="Proteomes" id="UP001630127">
    <property type="component" value="Unassembled WGS sequence"/>
</dbReference>
<feature type="compositionally biased region" description="Polar residues" evidence="1">
    <location>
        <begin position="78"/>
        <end position="92"/>
    </location>
</feature>
<organism evidence="2 3">
    <name type="scientific">Cinchona calisaya</name>
    <dbReference type="NCBI Taxonomy" id="153742"/>
    <lineage>
        <taxon>Eukaryota</taxon>
        <taxon>Viridiplantae</taxon>
        <taxon>Streptophyta</taxon>
        <taxon>Embryophyta</taxon>
        <taxon>Tracheophyta</taxon>
        <taxon>Spermatophyta</taxon>
        <taxon>Magnoliopsida</taxon>
        <taxon>eudicotyledons</taxon>
        <taxon>Gunneridae</taxon>
        <taxon>Pentapetalae</taxon>
        <taxon>asterids</taxon>
        <taxon>lamiids</taxon>
        <taxon>Gentianales</taxon>
        <taxon>Rubiaceae</taxon>
        <taxon>Cinchonoideae</taxon>
        <taxon>Cinchoneae</taxon>
        <taxon>Cinchona</taxon>
    </lineage>
</organism>
<name>A0ABD3APS7_9GENT</name>
<dbReference type="EMBL" id="JBJUIK010000003">
    <property type="protein sequence ID" value="KAL3533171.1"/>
    <property type="molecule type" value="Genomic_DNA"/>
</dbReference>
<evidence type="ECO:0000313" key="3">
    <source>
        <dbReference type="Proteomes" id="UP001630127"/>
    </source>
</evidence>